<dbReference type="KEGG" id="thel:IG193_05575"/>
<evidence type="ECO:0000313" key="1">
    <source>
        <dbReference type="EMBL" id="QOJ79774.1"/>
    </source>
</evidence>
<reference evidence="1 2" key="1">
    <citation type="submission" date="2020-10" db="EMBL/GenBank/DDBJ databases">
        <title>Thermofilum lucidum 3507LT sp. nov. a novel member of Thermofilaceae family isolated from Chile hot spring, and proposal of description order Thermofilales.</title>
        <authorList>
            <person name="Zayulina K.S."/>
            <person name="Elcheninov A.G."/>
            <person name="Toshchakov S.V."/>
            <person name="Kublanov I.V."/>
        </authorList>
    </citation>
    <scope>NUCLEOTIDE SEQUENCE [LARGE SCALE GENOMIC DNA]</scope>
    <source>
        <strain evidence="1 2">3507LT</strain>
    </source>
</reference>
<dbReference type="AlphaFoldDB" id="A0A7L9FLE2"/>
<proteinExistence type="predicted"/>
<accession>A0A7L9FLE2</accession>
<dbReference type="Proteomes" id="UP000594121">
    <property type="component" value="Chromosome"/>
</dbReference>
<dbReference type="InParanoid" id="A0A7L9FLE2"/>
<evidence type="ECO:0000313" key="2">
    <source>
        <dbReference type="Proteomes" id="UP000594121"/>
    </source>
</evidence>
<keyword evidence="2" id="KW-1185">Reference proteome</keyword>
<organism evidence="1 2">
    <name type="scientific">Infirmifilum lucidum</name>
    <dbReference type="NCBI Taxonomy" id="2776706"/>
    <lineage>
        <taxon>Archaea</taxon>
        <taxon>Thermoproteota</taxon>
        <taxon>Thermoprotei</taxon>
        <taxon>Thermofilales</taxon>
        <taxon>Thermofilaceae</taxon>
        <taxon>Infirmifilum</taxon>
    </lineage>
</organism>
<name>A0A7L9FLE2_9CREN</name>
<dbReference type="EMBL" id="CP062310">
    <property type="protein sequence ID" value="QOJ79774.1"/>
    <property type="molecule type" value="Genomic_DNA"/>
</dbReference>
<gene>
    <name evidence="1" type="ORF">IG193_05575</name>
</gene>
<protein>
    <submittedName>
        <fullName evidence="1">Uncharacterized protein</fullName>
    </submittedName>
</protein>
<sequence length="95" mass="10685">MGVIVQRKERRLRLRRLDEVPEGKAYMNPTTMAELGITSAIEVVIAGKKKLYFESRPNDKVPQNEVWCNTDELKTQGVADNTIATVRARQVVGSV</sequence>